<proteinExistence type="predicted"/>
<name>A0ABN7V6I9_GIGMA</name>
<evidence type="ECO:0000313" key="2">
    <source>
        <dbReference type="EMBL" id="CAG8731751.1"/>
    </source>
</evidence>
<keyword evidence="1" id="KW-1133">Transmembrane helix</keyword>
<keyword evidence="1" id="KW-0812">Transmembrane</keyword>
<keyword evidence="3" id="KW-1185">Reference proteome</keyword>
<dbReference type="Proteomes" id="UP000789901">
    <property type="component" value="Unassembled WGS sequence"/>
</dbReference>
<accession>A0ABN7V6I9</accession>
<comment type="caution">
    <text evidence="2">The sequence shown here is derived from an EMBL/GenBank/DDBJ whole genome shotgun (WGS) entry which is preliminary data.</text>
</comment>
<feature type="transmembrane region" description="Helical" evidence="1">
    <location>
        <begin position="37"/>
        <end position="57"/>
    </location>
</feature>
<reference evidence="2 3" key="1">
    <citation type="submission" date="2021-06" db="EMBL/GenBank/DDBJ databases">
        <authorList>
            <person name="Kallberg Y."/>
            <person name="Tangrot J."/>
            <person name="Rosling A."/>
        </authorList>
    </citation>
    <scope>NUCLEOTIDE SEQUENCE [LARGE SCALE GENOMIC DNA]</scope>
    <source>
        <strain evidence="2 3">120-4 pot B 10/14</strain>
    </source>
</reference>
<organism evidence="2 3">
    <name type="scientific">Gigaspora margarita</name>
    <dbReference type="NCBI Taxonomy" id="4874"/>
    <lineage>
        <taxon>Eukaryota</taxon>
        <taxon>Fungi</taxon>
        <taxon>Fungi incertae sedis</taxon>
        <taxon>Mucoromycota</taxon>
        <taxon>Glomeromycotina</taxon>
        <taxon>Glomeromycetes</taxon>
        <taxon>Diversisporales</taxon>
        <taxon>Gigasporaceae</taxon>
        <taxon>Gigaspora</taxon>
    </lineage>
</organism>
<evidence type="ECO:0000256" key="1">
    <source>
        <dbReference type="SAM" id="Phobius"/>
    </source>
</evidence>
<protein>
    <submittedName>
        <fullName evidence="2">21427_t:CDS:1</fullName>
    </submittedName>
</protein>
<gene>
    <name evidence="2" type="ORF">GMARGA_LOCUS14464</name>
</gene>
<evidence type="ECO:0000313" key="3">
    <source>
        <dbReference type="Proteomes" id="UP000789901"/>
    </source>
</evidence>
<sequence>LESEKARPRGHARRVQTRSKIRTFIFSMKRLIHIDKLAIGIIYYFGLFGFIMTVGPYEVLFSYKSFFELFVNARDFESSALVEKFAAQLQDIDNSLQCLMNIRIKISIVVVNELSAGVDGNYYYLSLDILSE</sequence>
<feature type="non-terminal residue" evidence="2">
    <location>
        <position position="1"/>
    </location>
</feature>
<dbReference type="EMBL" id="CAJVQB010009592">
    <property type="protein sequence ID" value="CAG8731751.1"/>
    <property type="molecule type" value="Genomic_DNA"/>
</dbReference>
<keyword evidence="1" id="KW-0472">Membrane</keyword>